<evidence type="ECO:0008006" key="8">
    <source>
        <dbReference type="Google" id="ProtNLM"/>
    </source>
</evidence>
<dbReference type="GO" id="GO:0016020">
    <property type="term" value="C:membrane"/>
    <property type="evidence" value="ECO:0007669"/>
    <property type="project" value="UniProtKB-SubCell"/>
</dbReference>
<feature type="transmembrane region" description="Helical" evidence="6">
    <location>
        <begin position="309"/>
        <end position="336"/>
    </location>
</feature>
<feature type="transmembrane region" description="Helical" evidence="6">
    <location>
        <begin position="246"/>
        <end position="266"/>
    </location>
</feature>
<sequence>MFRHIARLACAIVTALVLGACMLPEKFSAEIDYRPDASYHYLFKGTAVNVAAAVQLKKAGWLTPRAQQDLEEEARKMRNNPEVHKASHLGNGRFDLQSDGDRKPGESTHLFNFLKIVTDENTGVTTIASNAIKDDDLQNLASLHVPLDGTLTVRLPDNAEVLAHNAHWAPVLGWGDYSWSIHALSQRPVITIRFAPLKKDASATDSGAVHNDAARDAAGEGHINDGDGNATPPPQRSPQVPNSTTLLWPVFALVAWTMCMILYLAYRRMYATTHEDVDILQFALGESGELPESVILVHRNYMNLLEMPLLFYVVCVLAFAAGVQSSWLVTLAWGYVVLRVTHSVVHVTYNHIPHRFALFAGSNVVLAGMWLMTGWTLASGA</sequence>
<keyword evidence="4 6" id="KW-0472">Membrane</keyword>
<feature type="transmembrane region" description="Helical" evidence="6">
    <location>
        <begin position="356"/>
        <end position="378"/>
    </location>
</feature>
<evidence type="ECO:0000256" key="6">
    <source>
        <dbReference type="SAM" id="Phobius"/>
    </source>
</evidence>
<protein>
    <recommendedName>
        <fullName evidence="8">MAPEG family protein</fullName>
    </recommendedName>
</protein>
<comment type="subcellular location">
    <subcellularLocation>
        <location evidence="1">Membrane</location>
    </subcellularLocation>
</comment>
<evidence type="ECO:0000256" key="2">
    <source>
        <dbReference type="ARBA" id="ARBA00022692"/>
    </source>
</evidence>
<dbReference type="AlphaFoldDB" id="A0A645CDJ2"/>
<accession>A0A645CDJ2</accession>
<feature type="region of interest" description="Disordered" evidence="5">
    <location>
        <begin position="218"/>
        <end position="240"/>
    </location>
</feature>
<keyword evidence="2 6" id="KW-0812">Transmembrane</keyword>
<dbReference type="PROSITE" id="PS51257">
    <property type="entry name" value="PROKAR_LIPOPROTEIN"/>
    <property type="match status" value="1"/>
</dbReference>
<dbReference type="SUPFAM" id="SSF161084">
    <property type="entry name" value="MAPEG domain-like"/>
    <property type="match status" value="1"/>
</dbReference>
<name>A0A645CDJ2_9ZZZZ</name>
<dbReference type="InterPro" id="IPR023352">
    <property type="entry name" value="MAPEG-like_dom_sf"/>
</dbReference>
<reference evidence="7" key="1">
    <citation type="submission" date="2019-08" db="EMBL/GenBank/DDBJ databases">
        <authorList>
            <person name="Kucharzyk K."/>
            <person name="Murdoch R.W."/>
            <person name="Higgins S."/>
            <person name="Loffler F."/>
        </authorList>
    </citation>
    <scope>NUCLEOTIDE SEQUENCE</scope>
</reference>
<comment type="caution">
    <text evidence="7">The sequence shown here is derived from an EMBL/GenBank/DDBJ whole genome shotgun (WGS) entry which is preliminary data.</text>
</comment>
<evidence type="ECO:0000313" key="7">
    <source>
        <dbReference type="EMBL" id="MPM74981.1"/>
    </source>
</evidence>
<dbReference type="Pfam" id="PF01124">
    <property type="entry name" value="MAPEG"/>
    <property type="match status" value="1"/>
</dbReference>
<keyword evidence="3 6" id="KW-1133">Transmembrane helix</keyword>
<dbReference type="InterPro" id="IPR001129">
    <property type="entry name" value="Membr-assoc_MAPEG"/>
</dbReference>
<dbReference type="Gene3D" id="1.20.120.550">
    <property type="entry name" value="Membrane associated eicosanoid/glutathione metabolism-like domain"/>
    <property type="match status" value="1"/>
</dbReference>
<evidence type="ECO:0000256" key="1">
    <source>
        <dbReference type="ARBA" id="ARBA00004370"/>
    </source>
</evidence>
<evidence type="ECO:0000256" key="3">
    <source>
        <dbReference type="ARBA" id="ARBA00022989"/>
    </source>
</evidence>
<dbReference type="EMBL" id="VSSQ01026324">
    <property type="protein sequence ID" value="MPM74981.1"/>
    <property type="molecule type" value="Genomic_DNA"/>
</dbReference>
<evidence type="ECO:0000256" key="5">
    <source>
        <dbReference type="SAM" id="MobiDB-lite"/>
    </source>
</evidence>
<gene>
    <name evidence="7" type="ORF">SDC9_121971</name>
</gene>
<evidence type="ECO:0000256" key="4">
    <source>
        <dbReference type="ARBA" id="ARBA00023136"/>
    </source>
</evidence>
<proteinExistence type="predicted"/>
<organism evidence="7">
    <name type="scientific">bioreactor metagenome</name>
    <dbReference type="NCBI Taxonomy" id="1076179"/>
    <lineage>
        <taxon>unclassified sequences</taxon>
        <taxon>metagenomes</taxon>
        <taxon>ecological metagenomes</taxon>
    </lineage>
</organism>